<keyword evidence="4" id="KW-0560">Oxidoreductase</keyword>
<feature type="domain" description="FAD-binding PCMH-type" evidence="5">
    <location>
        <begin position="62"/>
        <end position="228"/>
    </location>
</feature>
<dbReference type="Pfam" id="PF01565">
    <property type="entry name" value="FAD_binding_4"/>
    <property type="match status" value="1"/>
</dbReference>
<evidence type="ECO:0000256" key="4">
    <source>
        <dbReference type="ARBA" id="ARBA00023002"/>
    </source>
</evidence>
<keyword evidence="3" id="KW-0274">FAD</keyword>
<sequence length="471" mass="51601">MASLFAERAFRHDSIPFDPARDLQSSDNPVIQELRETVPDLKIYTRSSPRYESVRQVYNLLNKAQPLVICRPQSIPQVQAIVRTAARFDAPLAVRCGGHDVWGRGCIADSVTIDMREMDTQQLATGGSSVTIGGGVTSDNFVGFLHSHGLCTANGTAGHVGWTGWAIWGGYGPLNDYVGLGVDNILAAKMVTATGDLVEADEDLLWGIRGAGGNLGVIVETRVKVYPIHRILAGFIGYSWDEAEAVLLKLQSLLDNGVPNSLCVQIGFMKSEWGIGMTLIFIWPAPDLDEGKKWLEMVRDLGTVVVDTVAETTFKDFQKITSRPVTDPANVYTRSASIPSFTTATVAELKQRIEAIPDTRQYNVIAHIGHGKSTEPNPSSCFATRQPHVLFHINACDEADEMTGAAAWVDEVVSGLKSTGELMKPVYVSFMGEDENTDQSFGDGWERLKALKRRHDAKDTFRHAQPKLPPM</sequence>
<dbReference type="PANTHER" id="PTHR42973:SF7">
    <property type="entry name" value="FAD-BINDING PCMH-TYPE DOMAIN-CONTAINING PROTEIN"/>
    <property type="match status" value="1"/>
</dbReference>
<dbReference type="AlphaFoldDB" id="A0AAI8VQ64"/>
<dbReference type="InterPro" id="IPR016169">
    <property type="entry name" value="FAD-bd_PCMH_sub2"/>
</dbReference>
<proteinExistence type="inferred from homology"/>
<comment type="similarity">
    <text evidence="1">Belongs to the oxygen-dependent FAD-linked oxidoreductase family.</text>
</comment>
<evidence type="ECO:0000259" key="5">
    <source>
        <dbReference type="PROSITE" id="PS51387"/>
    </source>
</evidence>
<dbReference type="SUPFAM" id="SSF56176">
    <property type="entry name" value="FAD-binding/transporter-associated domain-like"/>
    <property type="match status" value="1"/>
</dbReference>
<gene>
    <name evidence="6" type="ORF">KHLLAP_LOCUS9474</name>
</gene>
<dbReference type="InterPro" id="IPR036318">
    <property type="entry name" value="FAD-bd_PCMH-like_sf"/>
</dbReference>
<dbReference type="InterPro" id="IPR050416">
    <property type="entry name" value="FAD-linked_Oxidoreductase"/>
</dbReference>
<dbReference type="PROSITE" id="PS51387">
    <property type="entry name" value="FAD_PCMH"/>
    <property type="match status" value="1"/>
</dbReference>
<dbReference type="GO" id="GO:0016491">
    <property type="term" value="F:oxidoreductase activity"/>
    <property type="evidence" value="ECO:0007669"/>
    <property type="project" value="UniProtKB-KW"/>
</dbReference>
<evidence type="ECO:0000256" key="2">
    <source>
        <dbReference type="ARBA" id="ARBA00022630"/>
    </source>
</evidence>
<accession>A0AAI8VQ64</accession>
<evidence type="ECO:0000256" key="1">
    <source>
        <dbReference type="ARBA" id="ARBA00005466"/>
    </source>
</evidence>
<organism evidence="6 7">
    <name type="scientific">Anthostomella pinea</name>
    <dbReference type="NCBI Taxonomy" id="933095"/>
    <lineage>
        <taxon>Eukaryota</taxon>
        <taxon>Fungi</taxon>
        <taxon>Dikarya</taxon>
        <taxon>Ascomycota</taxon>
        <taxon>Pezizomycotina</taxon>
        <taxon>Sordariomycetes</taxon>
        <taxon>Xylariomycetidae</taxon>
        <taxon>Xylariales</taxon>
        <taxon>Xylariaceae</taxon>
        <taxon>Anthostomella</taxon>
    </lineage>
</organism>
<evidence type="ECO:0000313" key="7">
    <source>
        <dbReference type="Proteomes" id="UP001295740"/>
    </source>
</evidence>
<dbReference type="Gene3D" id="3.30.465.10">
    <property type="match status" value="1"/>
</dbReference>
<dbReference type="PANTHER" id="PTHR42973">
    <property type="entry name" value="BINDING OXIDOREDUCTASE, PUTATIVE (AFU_ORTHOLOGUE AFUA_1G17690)-RELATED"/>
    <property type="match status" value="1"/>
</dbReference>
<dbReference type="InterPro" id="IPR016167">
    <property type="entry name" value="FAD-bd_PCMH_sub1"/>
</dbReference>
<dbReference type="Proteomes" id="UP001295740">
    <property type="component" value="Unassembled WGS sequence"/>
</dbReference>
<dbReference type="GO" id="GO:0071949">
    <property type="term" value="F:FAD binding"/>
    <property type="evidence" value="ECO:0007669"/>
    <property type="project" value="InterPro"/>
</dbReference>
<dbReference type="InterPro" id="IPR016166">
    <property type="entry name" value="FAD-bd_PCMH"/>
</dbReference>
<keyword evidence="2" id="KW-0285">Flavoprotein</keyword>
<dbReference type="Gene3D" id="3.30.43.10">
    <property type="entry name" value="Uridine Diphospho-n-acetylenolpyruvylglucosamine Reductase, domain 2"/>
    <property type="match status" value="1"/>
</dbReference>
<keyword evidence="7" id="KW-1185">Reference proteome</keyword>
<reference evidence="6" key="1">
    <citation type="submission" date="2023-10" db="EMBL/GenBank/DDBJ databases">
        <authorList>
            <person name="Hackl T."/>
        </authorList>
    </citation>
    <scope>NUCLEOTIDE SEQUENCE</scope>
</reference>
<dbReference type="InterPro" id="IPR006094">
    <property type="entry name" value="Oxid_FAD_bind_N"/>
</dbReference>
<name>A0AAI8VQ64_9PEZI</name>
<evidence type="ECO:0000313" key="6">
    <source>
        <dbReference type="EMBL" id="CAJ2509006.1"/>
    </source>
</evidence>
<comment type="caution">
    <text evidence="6">The sequence shown here is derived from an EMBL/GenBank/DDBJ whole genome shotgun (WGS) entry which is preliminary data.</text>
</comment>
<evidence type="ECO:0000256" key="3">
    <source>
        <dbReference type="ARBA" id="ARBA00022827"/>
    </source>
</evidence>
<dbReference type="EMBL" id="CAUWAG010000012">
    <property type="protein sequence ID" value="CAJ2509006.1"/>
    <property type="molecule type" value="Genomic_DNA"/>
</dbReference>
<protein>
    <submittedName>
        <fullName evidence="6">Uu.00g140320.m01.CDS01</fullName>
    </submittedName>
</protein>
<dbReference type="Gene3D" id="3.40.462.20">
    <property type="match status" value="1"/>
</dbReference>